<reference evidence="1 2" key="1">
    <citation type="submission" date="2024-04" db="EMBL/GenBank/DDBJ databases">
        <authorList>
            <person name="Fracassetti M."/>
        </authorList>
    </citation>
    <scope>NUCLEOTIDE SEQUENCE [LARGE SCALE GENOMIC DNA]</scope>
</reference>
<proteinExistence type="predicted"/>
<keyword evidence="2" id="KW-1185">Reference proteome</keyword>
<dbReference type="Proteomes" id="UP001497516">
    <property type="component" value="Chromosome 2"/>
</dbReference>
<protein>
    <submittedName>
        <fullName evidence="1">Uncharacterized protein</fullName>
    </submittedName>
</protein>
<gene>
    <name evidence="1" type="ORF">LTRI10_LOCUS11613</name>
</gene>
<evidence type="ECO:0000313" key="1">
    <source>
        <dbReference type="EMBL" id="CAL1368523.1"/>
    </source>
</evidence>
<evidence type="ECO:0000313" key="2">
    <source>
        <dbReference type="Proteomes" id="UP001497516"/>
    </source>
</evidence>
<accession>A0AAV2D730</accession>
<organism evidence="1 2">
    <name type="scientific">Linum trigynum</name>
    <dbReference type="NCBI Taxonomy" id="586398"/>
    <lineage>
        <taxon>Eukaryota</taxon>
        <taxon>Viridiplantae</taxon>
        <taxon>Streptophyta</taxon>
        <taxon>Embryophyta</taxon>
        <taxon>Tracheophyta</taxon>
        <taxon>Spermatophyta</taxon>
        <taxon>Magnoliopsida</taxon>
        <taxon>eudicotyledons</taxon>
        <taxon>Gunneridae</taxon>
        <taxon>Pentapetalae</taxon>
        <taxon>rosids</taxon>
        <taxon>fabids</taxon>
        <taxon>Malpighiales</taxon>
        <taxon>Linaceae</taxon>
        <taxon>Linum</taxon>
    </lineage>
</organism>
<name>A0AAV2D730_9ROSI</name>
<dbReference type="EMBL" id="OZ034815">
    <property type="protein sequence ID" value="CAL1368523.1"/>
    <property type="molecule type" value="Genomic_DNA"/>
</dbReference>
<sequence length="76" mass="9130">MTTFFKVCDWSRRWQGVVDMMGWAAKIMKERPQSEVESWALLLWALWNERNAQLFNKKKWSESKIVTCAQALLEEY</sequence>
<dbReference type="AlphaFoldDB" id="A0AAV2D730"/>